<gene>
    <name evidence="2" type="ORF">PMAYCL1PPCAC_04715</name>
</gene>
<accession>A0AAN5C8E2</accession>
<protein>
    <submittedName>
        <fullName evidence="2">Uncharacterized protein</fullName>
    </submittedName>
</protein>
<feature type="region of interest" description="Disordered" evidence="1">
    <location>
        <begin position="636"/>
        <end position="666"/>
    </location>
</feature>
<keyword evidence="3" id="KW-1185">Reference proteome</keyword>
<dbReference type="AlphaFoldDB" id="A0AAN5C8E2"/>
<evidence type="ECO:0000256" key="1">
    <source>
        <dbReference type="SAM" id="MobiDB-lite"/>
    </source>
</evidence>
<evidence type="ECO:0000313" key="2">
    <source>
        <dbReference type="EMBL" id="GMR34520.1"/>
    </source>
</evidence>
<dbReference type="Proteomes" id="UP001328107">
    <property type="component" value="Unassembled WGS sequence"/>
</dbReference>
<dbReference type="EMBL" id="BTRK01000002">
    <property type="protein sequence ID" value="GMR34520.1"/>
    <property type="molecule type" value="Genomic_DNA"/>
</dbReference>
<comment type="caution">
    <text evidence="2">The sequence shown here is derived from an EMBL/GenBank/DDBJ whole genome shotgun (WGS) entry which is preliminary data.</text>
</comment>
<sequence>MGTLRDVDSTQDAELRIAYDCANDVYQKLKHTQCRPTMENKLLRDLAAIALEAIDCIELDTVTLSPAAFDRVFVYATSDAKSPLIKLGYSLTVLLERLLTDRFASDASSDLGSSPQPSTSYATAGAFEAGESSFDDVVKVEPADEIEAPIECGREIKEEPIEEPIADTFCPASEDPIASSLIKAAELQKRNSRTYEASKNIVGSDATDITLGEFLKNKESSLPRIKHKESSSRTIRRETPSQSVQAMLVPSLQPVDTKPLFNNANVGASPVEVKEEPLSDFEEAPDAEPLSPPPLDTIMESINGVVHVSSVRIKEAPRTAPGRRSLWNRRGGYGVGPSNSRSMFDDDSVIDDDMMEIKEEPSDKPVGSAKRKRKDPSQVDPTSSGTVNTEIINVRALDLKGLTSSTSEGCIDDDSVMMNQLLALKNLAKPVNQSRTCHMCGDFTDKFEGTPPAPEKRDAFLRRIIALTERDKAFVAALRKNGNHAWLCKKHIAHMQLAVNPAAMAKKTRWCDFCTDPEFPCRHSPTDPASARLFFEHVIDPNPIYAKKIEWFLTRANTRATICRKHIREEYKAKLDADDEKQRKKAVAKVNQSLACDQRLRLLDKSLRSTDKEVNVSAKYKLRVVDGIIQFDESQDPKEYRWRRPTRNPGQTRDPGQAGPSGAPTP</sequence>
<reference evidence="3" key="1">
    <citation type="submission" date="2022-10" db="EMBL/GenBank/DDBJ databases">
        <title>Genome assembly of Pristionchus species.</title>
        <authorList>
            <person name="Yoshida K."/>
            <person name="Sommer R.J."/>
        </authorList>
    </citation>
    <scope>NUCLEOTIDE SEQUENCE [LARGE SCALE GENOMIC DNA]</scope>
    <source>
        <strain evidence="3">RS5460</strain>
    </source>
</reference>
<feature type="region of interest" description="Disordered" evidence="1">
    <location>
        <begin position="222"/>
        <end position="243"/>
    </location>
</feature>
<feature type="region of interest" description="Disordered" evidence="1">
    <location>
        <begin position="316"/>
        <end position="346"/>
    </location>
</feature>
<organism evidence="2 3">
    <name type="scientific">Pristionchus mayeri</name>
    <dbReference type="NCBI Taxonomy" id="1317129"/>
    <lineage>
        <taxon>Eukaryota</taxon>
        <taxon>Metazoa</taxon>
        <taxon>Ecdysozoa</taxon>
        <taxon>Nematoda</taxon>
        <taxon>Chromadorea</taxon>
        <taxon>Rhabditida</taxon>
        <taxon>Rhabditina</taxon>
        <taxon>Diplogasteromorpha</taxon>
        <taxon>Diplogasteroidea</taxon>
        <taxon>Neodiplogasteridae</taxon>
        <taxon>Pristionchus</taxon>
    </lineage>
</organism>
<feature type="region of interest" description="Disordered" evidence="1">
    <location>
        <begin position="358"/>
        <end position="387"/>
    </location>
</feature>
<evidence type="ECO:0000313" key="3">
    <source>
        <dbReference type="Proteomes" id="UP001328107"/>
    </source>
</evidence>
<proteinExistence type="predicted"/>
<feature type="region of interest" description="Disordered" evidence="1">
    <location>
        <begin position="272"/>
        <end position="293"/>
    </location>
</feature>
<feature type="compositionally biased region" description="Basic and acidic residues" evidence="1">
    <location>
        <begin position="228"/>
        <end position="239"/>
    </location>
</feature>
<name>A0AAN5C8E2_9BILA</name>